<dbReference type="SUPFAM" id="SSF46689">
    <property type="entry name" value="Homeodomain-like"/>
    <property type="match status" value="1"/>
</dbReference>
<feature type="DNA-binding region" description="Homeobox" evidence="1">
    <location>
        <begin position="61"/>
        <end position="101"/>
    </location>
</feature>
<dbReference type="EMBL" id="MCGO01000003">
    <property type="protein sequence ID" value="ORY52312.1"/>
    <property type="molecule type" value="Genomic_DNA"/>
</dbReference>
<evidence type="ECO:0000256" key="2">
    <source>
        <dbReference type="RuleBase" id="RU000682"/>
    </source>
</evidence>
<dbReference type="Gene3D" id="1.10.10.60">
    <property type="entry name" value="Homeodomain-like"/>
    <property type="match status" value="1"/>
</dbReference>
<dbReference type="Pfam" id="PF00046">
    <property type="entry name" value="Homeodomain"/>
    <property type="match status" value="1"/>
</dbReference>
<dbReference type="OrthoDB" id="6159439at2759"/>
<keyword evidence="1 2" id="KW-0238">DNA-binding</keyword>
<accession>A0A1Y2CZ39</accession>
<dbReference type="SMART" id="SM00389">
    <property type="entry name" value="HOX"/>
    <property type="match status" value="1"/>
</dbReference>
<evidence type="ECO:0000313" key="5">
    <source>
        <dbReference type="EMBL" id="ORY52312.1"/>
    </source>
</evidence>
<dbReference type="AlphaFoldDB" id="A0A1Y2CZ39"/>
<dbReference type="PROSITE" id="PS50071">
    <property type="entry name" value="HOMEOBOX_2"/>
    <property type="match status" value="1"/>
</dbReference>
<keyword evidence="6" id="KW-1185">Reference proteome</keyword>
<feature type="region of interest" description="Disordered" evidence="3">
    <location>
        <begin position="1"/>
        <end position="54"/>
    </location>
</feature>
<gene>
    <name evidence="5" type="ORF">BCR33DRAFT_711649</name>
</gene>
<name>A0A1Y2CZ39_9FUNG</name>
<evidence type="ECO:0000256" key="1">
    <source>
        <dbReference type="PROSITE-ProRule" id="PRU00108"/>
    </source>
</evidence>
<reference evidence="5 6" key="1">
    <citation type="submission" date="2016-07" db="EMBL/GenBank/DDBJ databases">
        <title>Pervasive Adenine N6-methylation of Active Genes in Fungi.</title>
        <authorList>
            <consortium name="DOE Joint Genome Institute"/>
            <person name="Mondo S.J."/>
            <person name="Dannebaum R.O."/>
            <person name="Kuo R.C."/>
            <person name="Labutti K."/>
            <person name="Haridas S."/>
            <person name="Kuo A."/>
            <person name="Salamov A."/>
            <person name="Ahrendt S.R."/>
            <person name="Lipzen A."/>
            <person name="Sullivan W."/>
            <person name="Andreopoulos W.B."/>
            <person name="Clum A."/>
            <person name="Lindquist E."/>
            <person name="Daum C."/>
            <person name="Ramamoorthy G.K."/>
            <person name="Gryganskyi A."/>
            <person name="Culley D."/>
            <person name="Magnuson J.K."/>
            <person name="James T.Y."/>
            <person name="O'Malley M.A."/>
            <person name="Stajich J.E."/>
            <person name="Spatafora J.W."/>
            <person name="Visel A."/>
            <person name="Grigoriev I.V."/>
        </authorList>
    </citation>
    <scope>NUCLEOTIDE SEQUENCE [LARGE SCALE GENOMIC DNA]</scope>
    <source>
        <strain evidence="5 6">JEL800</strain>
    </source>
</reference>
<keyword evidence="1 2" id="KW-0371">Homeobox</keyword>
<keyword evidence="1 2" id="KW-0539">Nucleus</keyword>
<dbReference type="InterPro" id="IPR001356">
    <property type="entry name" value="HD"/>
</dbReference>
<dbReference type="GO" id="GO:0003677">
    <property type="term" value="F:DNA binding"/>
    <property type="evidence" value="ECO:0007669"/>
    <property type="project" value="UniProtKB-UniRule"/>
</dbReference>
<evidence type="ECO:0000256" key="3">
    <source>
        <dbReference type="SAM" id="MobiDB-lite"/>
    </source>
</evidence>
<sequence length="125" mass="14305">MNQPLPPSNHNTQQAHQIHHHQQHHLPTTHQPAYPRTTVPDRRPQLFLTPPTTGCLRTTKPQQAVLHAEFAANPNPPGPKQQEIADRIGMKKSTVRNWFQVCILLEALTFEKIPFPVISKQPWII</sequence>
<dbReference type="GO" id="GO:0005634">
    <property type="term" value="C:nucleus"/>
    <property type="evidence" value="ECO:0007669"/>
    <property type="project" value="UniProtKB-SubCell"/>
</dbReference>
<comment type="caution">
    <text evidence="5">The sequence shown here is derived from an EMBL/GenBank/DDBJ whole genome shotgun (WGS) entry which is preliminary data.</text>
</comment>
<protein>
    <recommendedName>
        <fullName evidence="4">Homeobox domain-containing protein</fullName>
    </recommendedName>
</protein>
<dbReference type="InterPro" id="IPR009057">
    <property type="entry name" value="Homeodomain-like_sf"/>
</dbReference>
<organism evidence="5 6">
    <name type="scientific">Rhizoclosmatium globosum</name>
    <dbReference type="NCBI Taxonomy" id="329046"/>
    <lineage>
        <taxon>Eukaryota</taxon>
        <taxon>Fungi</taxon>
        <taxon>Fungi incertae sedis</taxon>
        <taxon>Chytridiomycota</taxon>
        <taxon>Chytridiomycota incertae sedis</taxon>
        <taxon>Chytridiomycetes</taxon>
        <taxon>Chytridiales</taxon>
        <taxon>Chytriomycetaceae</taxon>
        <taxon>Rhizoclosmatium</taxon>
    </lineage>
</organism>
<evidence type="ECO:0000313" key="6">
    <source>
        <dbReference type="Proteomes" id="UP000193642"/>
    </source>
</evidence>
<evidence type="ECO:0000259" key="4">
    <source>
        <dbReference type="PROSITE" id="PS50071"/>
    </source>
</evidence>
<proteinExistence type="predicted"/>
<feature type="domain" description="Homeobox" evidence="4">
    <location>
        <begin position="59"/>
        <end position="100"/>
    </location>
</feature>
<dbReference type="Proteomes" id="UP000193642">
    <property type="component" value="Unassembled WGS sequence"/>
</dbReference>
<dbReference type="CDD" id="cd00086">
    <property type="entry name" value="homeodomain"/>
    <property type="match status" value="1"/>
</dbReference>
<comment type="subcellular location">
    <subcellularLocation>
        <location evidence="1 2">Nucleus</location>
    </subcellularLocation>
</comment>